<dbReference type="SUPFAM" id="SSF63393">
    <property type="entry name" value="RNA polymerase subunits"/>
    <property type="match status" value="1"/>
</dbReference>
<dbReference type="InterPro" id="IPR009287">
    <property type="entry name" value="Spt4"/>
</dbReference>
<accession>A0A151ZHU0</accession>
<dbReference type="InterPro" id="IPR022800">
    <property type="entry name" value="Spt4/RpoE2_Znf"/>
</dbReference>
<protein>
    <submittedName>
        <fullName evidence="6">Transcription initiation factor Spt4</fullName>
    </submittedName>
</protein>
<keyword evidence="6" id="KW-0396">Initiation factor</keyword>
<evidence type="ECO:0000313" key="7">
    <source>
        <dbReference type="Proteomes" id="UP000076078"/>
    </source>
</evidence>
<dbReference type="GO" id="GO:0140673">
    <property type="term" value="P:transcription elongation-coupled chromatin remodeling"/>
    <property type="evidence" value="ECO:0007669"/>
    <property type="project" value="InterPro"/>
</dbReference>
<proteinExistence type="inferred from homology"/>
<comment type="subcellular location">
    <subcellularLocation>
        <location evidence="1">Nucleus</location>
    </subcellularLocation>
</comment>
<dbReference type="OMA" id="FDGMIAV"/>
<gene>
    <name evidence="6" type="ORF">DLAC_06239</name>
</gene>
<dbReference type="GO" id="GO:0003743">
    <property type="term" value="F:translation initiation factor activity"/>
    <property type="evidence" value="ECO:0007669"/>
    <property type="project" value="UniProtKB-KW"/>
</dbReference>
<keyword evidence="6" id="KW-0648">Protein biosynthesis</keyword>
<dbReference type="Pfam" id="PF06093">
    <property type="entry name" value="Spt4"/>
    <property type="match status" value="1"/>
</dbReference>
<dbReference type="InterPro" id="IPR038510">
    <property type="entry name" value="Spt4_sf"/>
</dbReference>
<dbReference type="EMBL" id="LODT01000028">
    <property type="protein sequence ID" value="KYQ93533.1"/>
    <property type="molecule type" value="Genomic_DNA"/>
</dbReference>
<dbReference type="GO" id="GO:0008270">
    <property type="term" value="F:zinc ion binding"/>
    <property type="evidence" value="ECO:0007669"/>
    <property type="project" value="InterPro"/>
</dbReference>
<dbReference type="PANTHER" id="PTHR12882">
    <property type="entry name" value="SUPPRESSOR OF TY 4"/>
    <property type="match status" value="1"/>
</dbReference>
<dbReference type="GO" id="GO:0006355">
    <property type="term" value="P:regulation of DNA-templated transcription"/>
    <property type="evidence" value="ECO:0007669"/>
    <property type="project" value="InterPro"/>
</dbReference>
<dbReference type="FunCoup" id="A0A151ZHU0">
    <property type="interactions" value="522"/>
</dbReference>
<keyword evidence="4" id="KW-0539">Nucleus</keyword>
<dbReference type="PIRSF" id="PIRSF025023">
    <property type="entry name" value="Spt4"/>
    <property type="match status" value="1"/>
</dbReference>
<comment type="caution">
    <text evidence="6">The sequence shown here is derived from an EMBL/GenBank/DDBJ whole genome shotgun (WGS) entry which is preliminary data.</text>
</comment>
<dbReference type="CDD" id="cd07973">
    <property type="entry name" value="Spt4"/>
    <property type="match status" value="1"/>
</dbReference>
<evidence type="ECO:0000313" key="6">
    <source>
        <dbReference type="EMBL" id="KYQ93533.1"/>
    </source>
</evidence>
<comment type="similarity">
    <text evidence="2">Belongs to the SPT4 family.</text>
</comment>
<evidence type="ECO:0000256" key="3">
    <source>
        <dbReference type="ARBA" id="ARBA00023163"/>
    </source>
</evidence>
<dbReference type="SMART" id="SM01389">
    <property type="entry name" value="Spt4"/>
    <property type="match status" value="1"/>
</dbReference>
<dbReference type="OrthoDB" id="248751at2759"/>
<dbReference type="InterPro" id="IPR029040">
    <property type="entry name" value="RPABC4/Spt4"/>
</dbReference>
<organism evidence="6 7">
    <name type="scientific">Tieghemostelium lacteum</name>
    <name type="common">Slime mold</name>
    <name type="synonym">Dictyostelium lacteum</name>
    <dbReference type="NCBI Taxonomy" id="361077"/>
    <lineage>
        <taxon>Eukaryota</taxon>
        <taxon>Amoebozoa</taxon>
        <taxon>Evosea</taxon>
        <taxon>Eumycetozoa</taxon>
        <taxon>Dictyostelia</taxon>
        <taxon>Dictyosteliales</taxon>
        <taxon>Raperosteliaceae</taxon>
        <taxon>Tieghemostelium</taxon>
    </lineage>
</organism>
<evidence type="ECO:0000256" key="2">
    <source>
        <dbReference type="ARBA" id="ARBA00010464"/>
    </source>
</evidence>
<dbReference type="Gene3D" id="3.30.40.210">
    <property type="match status" value="1"/>
</dbReference>
<dbReference type="GO" id="GO:0000993">
    <property type="term" value="F:RNA polymerase II complex binding"/>
    <property type="evidence" value="ECO:0007669"/>
    <property type="project" value="TreeGrafter"/>
</dbReference>
<evidence type="ECO:0000259" key="5">
    <source>
        <dbReference type="SMART" id="SM01389"/>
    </source>
</evidence>
<dbReference type="InParanoid" id="A0A151ZHU0"/>
<evidence type="ECO:0000256" key="1">
    <source>
        <dbReference type="ARBA" id="ARBA00004123"/>
    </source>
</evidence>
<keyword evidence="3" id="KW-0804">Transcription</keyword>
<dbReference type="Proteomes" id="UP000076078">
    <property type="component" value="Unassembled WGS sequence"/>
</dbReference>
<name>A0A151ZHU0_TIELA</name>
<feature type="domain" description="Spt4/RpoE2 zinc finger" evidence="5">
    <location>
        <begin position="12"/>
        <end position="89"/>
    </location>
</feature>
<dbReference type="AlphaFoldDB" id="A0A151ZHU0"/>
<dbReference type="STRING" id="361077.A0A151ZHU0"/>
<keyword evidence="7" id="KW-1185">Reference proteome</keyword>
<sequence>MSSIVPSNFKKSRACLECGLVKTIEQFEETGCENCEDHTPMQGNKPAILQSTTATFEGLIAIMKPKESWIARRRGFEKRVPGCYALSTDADQTSSRNVTRY</sequence>
<dbReference type="GO" id="GO:0032044">
    <property type="term" value="C:DSIF complex"/>
    <property type="evidence" value="ECO:0007669"/>
    <property type="project" value="TreeGrafter"/>
</dbReference>
<reference evidence="6 7" key="1">
    <citation type="submission" date="2015-12" db="EMBL/GenBank/DDBJ databases">
        <title>Dictyostelia acquired genes for synthesis and detection of signals that induce cell-type specialization by lateral gene transfer from prokaryotes.</title>
        <authorList>
            <person name="Gloeckner G."/>
            <person name="Schaap P."/>
        </authorList>
    </citation>
    <scope>NUCLEOTIDE SEQUENCE [LARGE SCALE GENOMIC DNA]</scope>
    <source>
        <strain evidence="6 7">TK</strain>
    </source>
</reference>
<dbReference type="PANTHER" id="PTHR12882:SF1">
    <property type="entry name" value="TRANSCRIPTION ELONGATION FACTOR SPT4"/>
    <property type="match status" value="1"/>
</dbReference>
<evidence type="ECO:0000256" key="4">
    <source>
        <dbReference type="ARBA" id="ARBA00023242"/>
    </source>
</evidence>